<dbReference type="EMBL" id="CP157940">
    <property type="protein sequence ID" value="XBS55211.1"/>
    <property type="molecule type" value="Genomic_DNA"/>
</dbReference>
<keyword evidence="1" id="KW-1133">Transmembrane helix</keyword>
<evidence type="ECO:0000313" key="2">
    <source>
        <dbReference type="EMBL" id="XBS55211.1"/>
    </source>
</evidence>
<keyword evidence="1" id="KW-0472">Membrane</keyword>
<dbReference type="RefSeq" id="WP_349947890.1">
    <property type="nucleotide sequence ID" value="NZ_CP157940.1"/>
</dbReference>
<sequence length="119" mass="13795">MPNGDIFESINLVSVLTGIFLLLIMSLMQKIDRYLCLRSNHIHFSAEFKTMESMGNFIQQLREMGCQLDDLEVNSREGYTDYVGATFWVKMDMPVNHIEAIQKMSGIKGVKYLEELEYM</sequence>
<protein>
    <submittedName>
        <fullName evidence="2">Uncharacterized protein</fullName>
    </submittedName>
</protein>
<proteinExistence type="predicted"/>
<reference evidence="2" key="1">
    <citation type="submission" date="2024-06" db="EMBL/GenBank/DDBJ databases">
        <title>Lacrimispora cavernae sp. nov., a novel anaerobe isolated from bat guano pile inside a cave.</title>
        <authorList>
            <person name="Miller S.L."/>
            <person name="Lu N."/>
            <person name="King J."/>
            <person name="Sankaranarayanan K."/>
            <person name="Lawson P.A."/>
        </authorList>
    </citation>
    <scope>NUCLEOTIDE SEQUENCE</scope>
    <source>
        <strain evidence="2">BS-2</strain>
    </source>
</reference>
<accession>A0AAU7PS63</accession>
<dbReference type="AlphaFoldDB" id="A0AAU7PS63"/>
<name>A0AAU7PS63_9FIRM</name>
<feature type="transmembrane region" description="Helical" evidence="1">
    <location>
        <begin position="6"/>
        <end position="28"/>
    </location>
</feature>
<gene>
    <name evidence="2" type="ORF">ABFV83_05260</name>
</gene>
<organism evidence="2">
    <name type="scientific">Lacrimispora sp. BS-2</name>
    <dbReference type="NCBI Taxonomy" id="3151850"/>
    <lineage>
        <taxon>Bacteria</taxon>
        <taxon>Bacillati</taxon>
        <taxon>Bacillota</taxon>
        <taxon>Clostridia</taxon>
        <taxon>Lachnospirales</taxon>
        <taxon>Lachnospiraceae</taxon>
        <taxon>Lacrimispora</taxon>
    </lineage>
</organism>
<evidence type="ECO:0000256" key="1">
    <source>
        <dbReference type="SAM" id="Phobius"/>
    </source>
</evidence>
<keyword evidence="1" id="KW-0812">Transmembrane</keyword>